<evidence type="ECO:0000256" key="1">
    <source>
        <dbReference type="SAM" id="MobiDB-lite"/>
    </source>
</evidence>
<proteinExistence type="predicted"/>
<organism evidence="2">
    <name type="scientific">Salmonella newport</name>
    <dbReference type="NCBI Taxonomy" id="108619"/>
    <lineage>
        <taxon>Bacteria</taxon>
        <taxon>Pseudomonadati</taxon>
        <taxon>Pseudomonadota</taxon>
        <taxon>Gammaproteobacteria</taxon>
        <taxon>Enterobacterales</taxon>
        <taxon>Enterobacteriaceae</taxon>
        <taxon>Salmonella</taxon>
    </lineage>
</organism>
<gene>
    <name evidence="2" type="ORF">DLL80_23865</name>
</gene>
<name>A0A5V6RMK9_SALNE</name>
<accession>A0A5V6RMK9</accession>
<dbReference type="AlphaFoldDB" id="A0A5V6RMK9"/>
<feature type="region of interest" description="Disordered" evidence="1">
    <location>
        <begin position="32"/>
        <end position="60"/>
    </location>
</feature>
<sequence length="179" mass="19804">MINNYINPADPVTSPNAQQLVDSFLSKIAEAKGGQPTQATPAPTQAANETPEEQSQQEATKVDDMQRYLAPIKMNKFNADQGYTDDHHATFTDNLFNDPVFEKIEPLIDAFNNGMKAGLADGSISPERAQIENENFKRNVIYPIVHEMHGPHSETHNTSLLAKKKAEIPEFVKQVTGAK</sequence>
<dbReference type="EMBL" id="AAHDHY010000035">
    <property type="protein sequence ID" value="EBU8272208.1"/>
    <property type="molecule type" value="Genomic_DNA"/>
</dbReference>
<comment type="caution">
    <text evidence="2">The sequence shown here is derived from an EMBL/GenBank/DDBJ whole genome shotgun (WGS) entry which is preliminary data.</text>
</comment>
<reference evidence="2" key="1">
    <citation type="submission" date="2018-05" db="EMBL/GenBank/DDBJ databases">
        <authorList>
            <person name="Ashton P.M."/>
            <person name="Dallman T."/>
            <person name="Nair S."/>
            <person name="De Pinna E."/>
            <person name="Peters T."/>
            <person name="Grant K."/>
        </authorList>
    </citation>
    <scope>NUCLEOTIDE SEQUENCE</scope>
    <source>
        <strain evidence="2">412137</strain>
    </source>
</reference>
<feature type="compositionally biased region" description="Low complexity" evidence="1">
    <location>
        <begin position="35"/>
        <end position="49"/>
    </location>
</feature>
<evidence type="ECO:0000313" key="2">
    <source>
        <dbReference type="EMBL" id="EBU8272208.1"/>
    </source>
</evidence>
<protein>
    <submittedName>
        <fullName evidence="2">Uncharacterized protein</fullName>
    </submittedName>
</protein>